<proteinExistence type="predicted"/>
<evidence type="ECO:0000256" key="1">
    <source>
        <dbReference type="SAM" id="Phobius"/>
    </source>
</evidence>
<sequence length="66" mass="7366">MGGSLYLLIFIITIFIGVAIFIARTNHSKDYYADIETDEWDCPDCGFHVQAGDKCIYCGAKKELAT</sequence>
<gene>
    <name evidence="2" type="ORF">MGWOODY_Mmi2185</name>
</gene>
<evidence type="ECO:0008006" key="3">
    <source>
        <dbReference type="Google" id="ProtNLM"/>
    </source>
</evidence>
<keyword evidence="1" id="KW-1133">Transmembrane helix</keyword>
<name>A0A161K891_9ZZZZ</name>
<keyword evidence="1" id="KW-0472">Membrane</keyword>
<keyword evidence="1" id="KW-0812">Transmembrane</keyword>
<dbReference type="EMBL" id="FAXC01000432">
    <property type="protein sequence ID" value="CUV10541.1"/>
    <property type="molecule type" value="Genomic_DNA"/>
</dbReference>
<dbReference type="AlphaFoldDB" id="A0A161K891"/>
<reference evidence="2" key="1">
    <citation type="submission" date="2015-10" db="EMBL/GenBank/DDBJ databases">
        <authorList>
            <person name="Gilbert D.G."/>
        </authorList>
    </citation>
    <scope>NUCLEOTIDE SEQUENCE</scope>
</reference>
<protein>
    <recommendedName>
        <fullName evidence="3">RanBP2-type domain-containing protein</fullName>
    </recommendedName>
</protein>
<evidence type="ECO:0000313" key="2">
    <source>
        <dbReference type="EMBL" id="CUV10541.1"/>
    </source>
</evidence>
<accession>A0A161K891</accession>
<organism evidence="2">
    <name type="scientific">hydrothermal vent metagenome</name>
    <dbReference type="NCBI Taxonomy" id="652676"/>
    <lineage>
        <taxon>unclassified sequences</taxon>
        <taxon>metagenomes</taxon>
        <taxon>ecological metagenomes</taxon>
    </lineage>
</organism>
<feature type="transmembrane region" description="Helical" evidence="1">
    <location>
        <begin position="6"/>
        <end position="23"/>
    </location>
</feature>